<dbReference type="Proteomes" id="UP000289738">
    <property type="component" value="Chromosome B05"/>
</dbReference>
<comment type="caution">
    <text evidence="3">The sequence shown here is derived from an EMBL/GenBank/DDBJ whole genome shotgun (WGS) entry which is preliminary data.</text>
</comment>
<name>A0A444Z6C4_ARAHY</name>
<dbReference type="GO" id="GO:0006281">
    <property type="term" value="P:DNA repair"/>
    <property type="evidence" value="ECO:0007669"/>
    <property type="project" value="UniProtKB-KW"/>
</dbReference>
<keyword evidence="1" id="KW-0378">Hydrolase</keyword>
<feature type="domain" description="DNA helicase Pif1-like DEAD-box helicase" evidence="2">
    <location>
        <begin position="23"/>
        <end position="91"/>
    </location>
</feature>
<dbReference type="AlphaFoldDB" id="A0A444Z6C4"/>
<dbReference type="Pfam" id="PF05970">
    <property type="entry name" value="PIF1"/>
    <property type="match status" value="1"/>
</dbReference>
<keyword evidence="1" id="KW-0233">DNA recombination</keyword>
<comment type="catalytic activity">
    <reaction evidence="1">
        <text>ATP + H2O = ADP + phosphate + H(+)</text>
        <dbReference type="Rhea" id="RHEA:13065"/>
        <dbReference type="ChEBI" id="CHEBI:15377"/>
        <dbReference type="ChEBI" id="CHEBI:15378"/>
        <dbReference type="ChEBI" id="CHEBI:30616"/>
        <dbReference type="ChEBI" id="CHEBI:43474"/>
        <dbReference type="ChEBI" id="CHEBI:456216"/>
        <dbReference type="EC" id="5.6.2.3"/>
    </reaction>
</comment>
<accession>A0A444Z6C4</accession>
<evidence type="ECO:0000259" key="2">
    <source>
        <dbReference type="Pfam" id="PF05970"/>
    </source>
</evidence>
<comment type="cofactor">
    <cofactor evidence="1">
        <name>Mg(2+)</name>
        <dbReference type="ChEBI" id="CHEBI:18420"/>
    </cofactor>
</comment>
<dbReference type="InterPro" id="IPR010285">
    <property type="entry name" value="DNA_helicase_pif1-like_DEAD"/>
</dbReference>
<evidence type="ECO:0000256" key="1">
    <source>
        <dbReference type="RuleBase" id="RU363044"/>
    </source>
</evidence>
<dbReference type="GO" id="GO:0016887">
    <property type="term" value="F:ATP hydrolysis activity"/>
    <property type="evidence" value="ECO:0007669"/>
    <property type="project" value="RHEA"/>
</dbReference>
<keyword evidence="4" id="KW-1185">Reference proteome</keyword>
<keyword evidence="1" id="KW-0547">Nucleotide-binding</keyword>
<dbReference type="GO" id="GO:0005524">
    <property type="term" value="F:ATP binding"/>
    <property type="evidence" value="ECO:0007669"/>
    <property type="project" value="UniProtKB-KW"/>
</dbReference>
<keyword evidence="1" id="KW-0067">ATP-binding</keyword>
<sequence>MKLKCSIKCDLKHLIGLTDQYKTYQPFGGKVVVLGRCRHDILSSAINSFHLWLFRKVLKLHTNMRLLMSSSNQHDGQMKRLANWILDIENRNFGSAVGDESEVSFFMIKQHF</sequence>
<evidence type="ECO:0000313" key="4">
    <source>
        <dbReference type="Proteomes" id="UP000289738"/>
    </source>
</evidence>
<dbReference type="GO" id="GO:0000723">
    <property type="term" value="P:telomere maintenance"/>
    <property type="evidence" value="ECO:0007669"/>
    <property type="project" value="InterPro"/>
</dbReference>
<dbReference type="GO" id="GO:0043139">
    <property type="term" value="F:5'-3' DNA helicase activity"/>
    <property type="evidence" value="ECO:0007669"/>
    <property type="project" value="UniProtKB-EC"/>
</dbReference>
<comment type="similarity">
    <text evidence="1">Belongs to the helicase family.</text>
</comment>
<dbReference type="EC" id="5.6.2.3" evidence="1"/>
<organism evidence="3 4">
    <name type="scientific">Arachis hypogaea</name>
    <name type="common">Peanut</name>
    <dbReference type="NCBI Taxonomy" id="3818"/>
    <lineage>
        <taxon>Eukaryota</taxon>
        <taxon>Viridiplantae</taxon>
        <taxon>Streptophyta</taxon>
        <taxon>Embryophyta</taxon>
        <taxon>Tracheophyta</taxon>
        <taxon>Spermatophyta</taxon>
        <taxon>Magnoliopsida</taxon>
        <taxon>eudicotyledons</taxon>
        <taxon>Gunneridae</taxon>
        <taxon>Pentapetalae</taxon>
        <taxon>rosids</taxon>
        <taxon>fabids</taxon>
        <taxon>Fabales</taxon>
        <taxon>Fabaceae</taxon>
        <taxon>Papilionoideae</taxon>
        <taxon>50 kb inversion clade</taxon>
        <taxon>dalbergioids sensu lato</taxon>
        <taxon>Dalbergieae</taxon>
        <taxon>Pterocarpus clade</taxon>
        <taxon>Arachis</taxon>
    </lineage>
</organism>
<gene>
    <name evidence="3" type="ORF">Ahy_B05g078102</name>
</gene>
<keyword evidence="1" id="KW-0347">Helicase</keyword>
<protein>
    <recommendedName>
        <fullName evidence="1">ATP-dependent DNA helicase</fullName>
        <ecNumber evidence="1">5.6.2.3</ecNumber>
    </recommendedName>
</protein>
<dbReference type="EMBL" id="SDMP01000015">
    <property type="protein sequence ID" value="RYR09715.1"/>
    <property type="molecule type" value="Genomic_DNA"/>
</dbReference>
<reference evidence="3 4" key="1">
    <citation type="submission" date="2019-01" db="EMBL/GenBank/DDBJ databases">
        <title>Sequencing of cultivated peanut Arachis hypogaea provides insights into genome evolution and oil improvement.</title>
        <authorList>
            <person name="Chen X."/>
        </authorList>
    </citation>
    <scope>NUCLEOTIDE SEQUENCE [LARGE SCALE GENOMIC DNA]</scope>
    <source>
        <strain evidence="4">cv. Fuhuasheng</strain>
        <tissue evidence="3">Leaves</tissue>
    </source>
</reference>
<evidence type="ECO:0000313" key="3">
    <source>
        <dbReference type="EMBL" id="RYR09715.1"/>
    </source>
</evidence>
<dbReference type="GO" id="GO:0006310">
    <property type="term" value="P:DNA recombination"/>
    <property type="evidence" value="ECO:0007669"/>
    <property type="project" value="UniProtKB-KW"/>
</dbReference>
<keyword evidence="1" id="KW-0227">DNA damage</keyword>
<proteinExistence type="inferred from homology"/>
<keyword evidence="1" id="KW-0234">DNA repair</keyword>